<evidence type="ECO:0000313" key="2">
    <source>
        <dbReference type="EMBL" id="CAF4703796.1"/>
    </source>
</evidence>
<dbReference type="Proteomes" id="UP000663866">
    <property type="component" value="Unassembled WGS sequence"/>
</dbReference>
<feature type="compositionally biased region" description="Polar residues" evidence="1">
    <location>
        <begin position="49"/>
        <end position="64"/>
    </location>
</feature>
<feature type="non-terminal residue" evidence="2">
    <location>
        <position position="64"/>
    </location>
</feature>
<protein>
    <submittedName>
        <fullName evidence="2">Uncharacterized protein</fullName>
    </submittedName>
</protein>
<sequence length="64" mass="7031">VARPMNMVKEGIQTRRRKQKSTNGAPSSKSKHNKHSNLTAPIKDAKACTSESNGNHGQKTTQEE</sequence>
<comment type="caution">
    <text evidence="2">The sequence shown here is derived from an EMBL/GenBank/DDBJ whole genome shotgun (WGS) entry which is preliminary data.</text>
</comment>
<dbReference type="AlphaFoldDB" id="A0A821IM70"/>
<feature type="non-terminal residue" evidence="2">
    <location>
        <position position="1"/>
    </location>
</feature>
<accession>A0A821IM70</accession>
<dbReference type="EMBL" id="CAJOBG010101159">
    <property type="protein sequence ID" value="CAF4703796.1"/>
    <property type="molecule type" value="Genomic_DNA"/>
</dbReference>
<name>A0A821IM70_9BILA</name>
<reference evidence="2" key="1">
    <citation type="submission" date="2021-02" db="EMBL/GenBank/DDBJ databases">
        <authorList>
            <person name="Nowell W R."/>
        </authorList>
    </citation>
    <scope>NUCLEOTIDE SEQUENCE</scope>
</reference>
<proteinExistence type="predicted"/>
<feature type="region of interest" description="Disordered" evidence="1">
    <location>
        <begin position="1"/>
        <end position="64"/>
    </location>
</feature>
<gene>
    <name evidence="2" type="ORF">OVN521_LOCUS48492</name>
</gene>
<evidence type="ECO:0000313" key="3">
    <source>
        <dbReference type="Proteomes" id="UP000663866"/>
    </source>
</evidence>
<evidence type="ECO:0000256" key="1">
    <source>
        <dbReference type="SAM" id="MobiDB-lite"/>
    </source>
</evidence>
<organism evidence="2 3">
    <name type="scientific">Rotaria magnacalcarata</name>
    <dbReference type="NCBI Taxonomy" id="392030"/>
    <lineage>
        <taxon>Eukaryota</taxon>
        <taxon>Metazoa</taxon>
        <taxon>Spiralia</taxon>
        <taxon>Gnathifera</taxon>
        <taxon>Rotifera</taxon>
        <taxon>Eurotatoria</taxon>
        <taxon>Bdelloidea</taxon>
        <taxon>Philodinida</taxon>
        <taxon>Philodinidae</taxon>
        <taxon>Rotaria</taxon>
    </lineage>
</organism>
<keyword evidence="3" id="KW-1185">Reference proteome</keyword>